<evidence type="ECO:0000313" key="1">
    <source>
        <dbReference type="EMBL" id="KKL13220.1"/>
    </source>
</evidence>
<sequence length="41" mass="4675">MDLTEWTYLLTFGYSLDVYAKGNQRVGVERSTGKVVISYTI</sequence>
<comment type="caution">
    <text evidence="1">The sequence shown here is derived from an EMBL/GenBank/DDBJ whole genome shotgun (WGS) entry which is preliminary data.</text>
</comment>
<dbReference type="AlphaFoldDB" id="A0A0F9AUY5"/>
<gene>
    <name evidence="1" type="ORF">LCGC14_2527910</name>
</gene>
<reference evidence="1" key="1">
    <citation type="journal article" date="2015" name="Nature">
        <title>Complex archaea that bridge the gap between prokaryotes and eukaryotes.</title>
        <authorList>
            <person name="Spang A."/>
            <person name="Saw J.H."/>
            <person name="Jorgensen S.L."/>
            <person name="Zaremba-Niedzwiedzka K."/>
            <person name="Martijn J."/>
            <person name="Lind A.E."/>
            <person name="van Eijk R."/>
            <person name="Schleper C."/>
            <person name="Guy L."/>
            <person name="Ettema T.J."/>
        </authorList>
    </citation>
    <scope>NUCLEOTIDE SEQUENCE</scope>
</reference>
<proteinExistence type="predicted"/>
<dbReference type="EMBL" id="LAZR01040946">
    <property type="protein sequence ID" value="KKL13220.1"/>
    <property type="molecule type" value="Genomic_DNA"/>
</dbReference>
<organism evidence="1">
    <name type="scientific">marine sediment metagenome</name>
    <dbReference type="NCBI Taxonomy" id="412755"/>
    <lineage>
        <taxon>unclassified sequences</taxon>
        <taxon>metagenomes</taxon>
        <taxon>ecological metagenomes</taxon>
    </lineage>
</organism>
<name>A0A0F9AUY5_9ZZZZ</name>
<protein>
    <submittedName>
        <fullName evidence="1">Uncharacterized protein</fullName>
    </submittedName>
</protein>
<accession>A0A0F9AUY5</accession>